<accession>A0ABD4XVW3</accession>
<gene>
    <name evidence="1" type="ORF">N5D09_02665</name>
</gene>
<dbReference type="RefSeq" id="WP_140422143.1">
    <property type="nucleotide sequence ID" value="NZ_JAOCDG010000003.1"/>
</dbReference>
<dbReference type="Proteomes" id="UP001161139">
    <property type="component" value="Unassembled WGS sequence"/>
</dbReference>
<dbReference type="EMBL" id="JAOCDG010000003">
    <property type="protein sequence ID" value="MDH0686988.1"/>
    <property type="molecule type" value="Genomic_DNA"/>
</dbReference>
<protein>
    <submittedName>
        <fullName evidence="1">Uncharacterized protein</fullName>
    </submittedName>
</protein>
<sequence length="145" mass="16003">MRPDYGSLGLGTREGNLRFTEEITAWLNQIGERILAQGFASSIEVKVKHPPLSSRSVGTFALYLVSSANPDFGATLVVTHRDQRNPFKGGRADGVSVHAQARLLKDGRWLSENFKTGAIPLVTIDDFAVLDLLKRVLTRPDKHFS</sequence>
<evidence type="ECO:0000313" key="2">
    <source>
        <dbReference type="Proteomes" id="UP001161139"/>
    </source>
</evidence>
<name>A0ABD4XVW3_STUST</name>
<organism evidence="1 2">
    <name type="scientific">Stutzerimonas stutzeri</name>
    <name type="common">Pseudomonas stutzeri</name>
    <dbReference type="NCBI Taxonomy" id="316"/>
    <lineage>
        <taxon>Bacteria</taxon>
        <taxon>Pseudomonadati</taxon>
        <taxon>Pseudomonadota</taxon>
        <taxon>Gammaproteobacteria</taxon>
        <taxon>Pseudomonadales</taxon>
        <taxon>Pseudomonadaceae</taxon>
        <taxon>Stutzerimonas</taxon>
    </lineage>
</organism>
<dbReference type="AlphaFoldDB" id="A0ABD4XVW3"/>
<proteinExistence type="predicted"/>
<evidence type="ECO:0000313" key="1">
    <source>
        <dbReference type="EMBL" id="MDH0686988.1"/>
    </source>
</evidence>
<comment type="caution">
    <text evidence="1">The sequence shown here is derived from an EMBL/GenBank/DDBJ whole genome shotgun (WGS) entry which is preliminary data.</text>
</comment>
<reference evidence="1" key="1">
    <citation type="submission" date="2022-09" db="EMBL/GenBank/DDBJ databases">
        <title>Intensive care unit water sources are persistently colonized with multi-drug resistant bacteria and are the site of extensive horizontal gene transfer of antibiotic resistance genes.</title>
        <authorList>
            <person name="Diorio-Toth L."/>
        </authorList>
    </citation>
    <scope>NUCLEOTIDE SEQUENCE</scope>
    <source>
        <strain evidence="1">GD03864</strain>
    </source>
</reference>